<dbReference type="PROSITE" id="PS50010">
    <property type="entry name" value="DH_2"/>
    <property type="match status" value="1"/>
</dbReference>
<dbReference type="PANTHER" id="PTHR12845">
    <property type="entry name" value="GUANINE NUCLEOTIDE EXCHANGE FACTOR"/>
    <property type="match status" value="1"/>
</dbReference>
<sequence length="812" mass="89003">MVDSQDDDVYDDVGPPVNEEKQSPRIPQVTVSVSNCADGDGTESGYDYCHGSTDPSLDQNYDDCDGEGYQCIGEDNSHEDAESNIYDDVKSVTTLRMSDDVASVSNCYESIYSGSDGHMATDGRTTIDCSAMTAGGSSPSSSIGNHSFCDQSNSLYGVGGSRFDSASVSQASTVSAEDGAHEVLSYQLTCMGSGQPRSETSDEWVDVEMTDSEGEGSEEVVAACQGRPRSRRSPRRSRKMRKQWSKSAQKATGNLVDGGDHSSDSDADHHYEMLCEVVGDSKIDAVPYDDFDSFDSDVSDETYIKPSHQAGCDIANGRLPEPPPGQNIYGISKIAEAAGKKMLKLGKSLRKIRTKRNSNTAAEVQRKDQTPPTSPSSGPKKETATFYLTQALDADTGNVEGTVDRKSDVADIYIENDDIATSPSSVGSSKTVVYESGVEANYSSEGLQKTLMNFADSKKQRPKSAPERRNSGSVRPNSPPPLPPQSSGSSDNPKKPPRKEKRSSGNTSWYAECGLFDQRDVQNIGIIDAQKRNIRKQDRPVSNSWYAEVGLWDTSTSSPNDSSLSEQDARSQHTDFSGGDSPLTAGSPENSGVVERRFADEPLYQFYTAGVVERDMRSELDSDGYEEIGDGSQKVRYSRPTAMELIQPREGQHRTLWCEIPEVVSSRVLSTLSTHQKKLQEAKFEIITSEASYINSLNVLEKHFMSSLEAYDESVLSKNDRRTLFSNLIPVKTCSEHFLAELEKCWQDNILLNGICDVVYKHASNNFSAYVKYCSNQICLDRTLRGLKEQNTKFSEVLLQLESNAVCQSLSL</sequence>
<dbReference type="SMART" id="SM00325">
    <property type="entry name" value="RhoGEF"/>
    <property type="match status" value="1"/>
</dbReference>
<dbReference type="PANTHER" id="PTHR12845:SF5">
    <property type="entry name" value="EPHEXIN, ISOFORM D"/>
    <property type="match status" value="1"/>
</dbReference>
<evidence type="ECO:0000256" key="1">
    <source>
        <dbReference type="SAM" id="MobiDB-lite"/>
    </source>
</evidence>
<feature type="compositionally biased region" description="Basic and acidic residues" evidence="1">
    <location>
        <begin position="456"/>
        <end position="470"/>
    </location>
</feature>
<evidence type="ECO:0000259" key="2">
    <source>
        <dbReference type="PROSITE" id="PS50010"/>
    </source>
</evidence>
<reference evidence="3 4" key="1">
    <citation type="submission" date="2017-12" db="EMBL/GenBank/DDBJ databases">
        <title>Hemimetabolous genomes reveal molecular basis of termite eusociality.</title>
        <authorList>
            <person name="Harrison M.C."/>
            <person name="Jongepier E."/>
            <person name="Robertson H.M."/>
            <person name="Arning N."/>
            <person name="Bitard-Feildel T."/>
            <person name="Chao H."/>
            <person name="Childers C.P."/>
            <person name="Dinh H."/>
            <person name="Doddapaneni H."/>
            <person name="Dugan S."/>
            <person name="Gowin J."/>
            <person name="Greiner C."/>
            <person name="Han Y."/>
            <person name="Hu H."/>
            <person name="Hughes D.S.T."/>
            <person name="Huylmans A.-K."/>
            <person name="Kemena C."/>
            <person name="Kremer L.P.M."/>
            <person name="Lee S.L."/>
            <person name="Lopez-Ezquerra A."/>
            <person name="Mallet L."/>
            <person name="Monroy-Kuhn J.M."/>
            <person name="Moser A."/>
            <person name="Murali S.C."/>
            <person name="Muzny D.M."/>
            <person name="Otani S."/>
            <person name="Piulachs M.-D."/>
            <person name="Poelchau M."/>
            <person name="Qu J."/>
            <person name="Schaub F."/>
            <person name="Wada-Katsumata A."/>
            <person name="Worley K.C."/>
            <person name="Xie Q."/>
            <person name="Ylla G."/>
            <person name="Poulsen M."/>
            <person name="Gibbs R.A."/>
            <person name="Schal C."/>
            <person name="Richards S."/>
            <person name="Belles X."/>
            <person name="Korb J."/>
            <person name="Bornberg-Bauer E."/>
        </authorList>
    </citation>
    <scope>NUCLEOTIDE SEQUENCE [LARGE SCALE GENOMIC DNA]</scope>
    <source>
        <tissue evidence="3">Whole body</tissue>
    </source>
</reference>
<feature type="domain" description="DH" evidence="2">
    <location>
        <begin position="678"/>
        <end position="812"/>
    </location>
</feature>
<dbReference type="EMBL" id="NEVH01024947">
    <property type="protein sequence ID" value="PNF16489.1"/>
    <property type="molecule type" value="Genomic_DNA"/>
</dbReference>
<dbReference type="InterPro" id="IPR047271">
    <property type="entry name" value="Ephexin-like"/>
</dbReference>
<feature type="region of interest" description="Disordered" evidence="1">
    <location>
        <begin position="191"/>
        <end position="267"/>
    </location>
</feature>
<dbReference type="GO" id="GO:0005085">
    <property type="term" value="F:guanyl-nucleotide exchange factor activity"/>
    <property type="evidence" value="ECO:0007669"/>
    <property type="project" value="InterPro"/>
</dbReference>
<proteinExistence type="predicted"/>
<dbReference type="Gene3D" id="1.20.900.10">
    <property type="entry name" value="Dbl homology (DH) domain"/>
    <property type="match status" value="1"/>
</dbReference>
<dbReference type="InterPro" id="IPR000219">
    <property type="entry name" value="DH_dom"/>
</dbReference>
<organism evidence="3 4">
    <name type="scientific">Cryptotermes secundus</name>
    <dbReference type="NCBI Taxonomy" id="105785"/>
    <lineage>
        <taxon>Eukaryota</taxon>
        <taxon>Metazoa</taxon>
        <taxon>Ecdysozoa</taxon>
        <taxon>Arthropoda</taxon>
        <taxon>Hexapoda</taxon>
        <taxon>Insecta</taxon>
        <taxon>Pterygota</taxon>
        <taxon>Neoptera</taxon>
        <taxon>Polyneoptera</taxon>
        <taxon>Dictyoptera</taxon>
        <taxon>Blattodea</taxon>
        <taxon>Blattoidea</taxon>
        <taxon>Termitoidae</taxon>
        <taxon>Kalotermitidae</taxon>
        <taxon>Cryptotermitinae</taxon>
        <taxon>Cryptotermes</taxon>
    </lineage>
</organism>
<keyword evidence="4" id="KW-1185">Reference proteome</keyword>
<evidence type="ECO:0000313" key="3">
    <source>
        <dbReference type="EMBL" id="PNF16489.1"/>
    </source>
</evidence>
<dbReference type="SUPFAM" id="SSF48065">
    <property type="entry name" value="DBL homology domain (DH-domain)"/>
    <property type="match status" value="1"/>
</dbReference>
<name>A0A2J7PJK2_9NEOP</name>
<feature type="compositionally biased region" description="Acidic residues" evidence="1">
    <location>
        <begin position="201"/>
        <end position="218"/>
    </location>
</feature>
<dbReference type="Pfam" id="PF00621">
    <property type="entry name" value="RhoGEF"/>
    <property type="match status" value="1"/>
</dbReference>
<feature type="compositionally biased region" description="Low complexity" evidence="1">
    <location>
        <begin position="554"/>
        <end position="565"/>
    </location>
</feature>
<feature type="compositionally biased region" description="Acidic residues" evidence="1">
    <location>
        <begin position="1"/>
        <end position="11"/>
    </location>
</feature>
<accession>A0A2J7PJK2</accession>
<dbReference type="OrthoDB" id="27593at2759"/>
<dbReference type="Proteomes" id="UP000235965">
    <property type="component" value="Unassembled WGS sequence"/>
</dbReference>
<dbReference type="AlphaFoldDB" id="A0A2J7PJK2"/>
<evidence type="ECO:0000313" key="4">
    <source>
        <dbReference type="Proteomes" id="UP000235965"/>
    </source>
</evidence>
<feature type="compositionally biased region" description="Basic residues" evidence="1">
    <location>
        <begin position="228"/>
        <end position="244"/>
    </location>
</feature>
<feature type="region of interest" description="Disordered" evidence="1">
    <location>
        <begin position="1"/>
        <end position="37"/>
    </location>
</feature>
<feature type="non-terminal residue" evidence="3">
    <location>
        <position position="812"/>
    </location>
</feature>
<feature type="region of interest" description="Disordered" evidence="1">
    <location>
        <begin position="354"/>
        <end position="381"/>
    </location>
</feature>
<feature type="compositionally biased region" description="Basic and acidic residues" evidence="1">
    <location>
        <begin position="258"/>
        <end position="267"/>
    </location>
</feature>
<protein>
    <recommendedName>
        <fullName evidence="2">DH domain-containing protein</fullName>
    </recommendedName>
</protein>
<feature type="region of interest" description="Disordered" evidence="1">
    <location>
        <begin position="554"/>
        <end position="590"/>
    </location>
</feature>
<comment type="caution">
    <text evidence="3">The sequence shown here is derived from an EMBL/GenBank/DDBJ whole genome shotgun (WGS) entry which is preliminary data.</text>
</comment>
<feature type="region of interest" description="Disordered" evidence="1">
    <location>
        <begin position="454"/>
        <end position="507"/>
    </location>
</feature>
<gene>
    <name evidence="3" type="ORF">B7P43_G07802</name>
</gene>
<dbReference type="InterPro" id="IPR035899">
    <property type="entry name" value="DBL_dom_sf"/>
</dbReference>